<evidence type="ECO:0000313" key="3">
    <source>
        <dbReference type="Proteomes" id="UP000214684"/>
    </source>
</evidence>
<dbReference type="PANTHER" id="PTHR43559">
    <property type="entry name" value="HYDROLASE YCAC-RELATED"/>
    <property type="match status" value="1"/>
</dbReference>
<dbReference type="InterPro" id="IPR036380">
    <property type="entry name" value="Isochorismatase-like_sf"/>
</dbReference>
<keyword evidence="3" id="KW-1185">Reference proteome</keyword>
<sequence length="200" mass="21305">MSTSNQKNAAITPSNTAIVLVDHQPGVLAMASSLPSKTIINNAATLAKLGEELGIKTVITSTRENIEFLGTNFTEIQNAAPIAYANRIKRAGTLNAFHDKSFVEAVKNTNRPNLVMSGLLTDVCLYHSVVSALEAGYQVHVIADASGTSSQLGDTVTYDRLRDLGAIITTTFGILFQLYPDLSTEEGQKAEGVASSYAIQ</sequence>
<dbReference type="AlphaFoldDB" id="A0A227P5B3"/>
<gene>
    <name evidence="2" type="ORF">B0A64_13750</name>
</gene>
<accession>A0A227P5B3</accession>
<evidence type="ECO:0000313" key="2">
    <source>
        <dbReference type="EMBL" id="OXG05089.1"/>
    </source>
</evidence>
<dbReference type="InterPro" id="IPR000868">
    <property type="entry name" value="Isochorismatase-like_dom"/>
</dbReference>
<dbReference type="RefSeq" id="WP_089480098.1">
    <property type="nucleotide sequence ID" value="NZ_MUGS01000027.1"/>
</dbReference>
<reference evidence="2 3" key="1">
    <citation type="submission" date="2016-11" db="EMBL/GenBank/DDBJ databases">
        <title>Whole genomes of Flavobacteriaceae.</title>
        <authorList>
            <person name="Stine C."/>
            <person name="Li C."/>
            <person name="Tadesse D."/>
        </authorList>
    </citation>
    <scope>NUCLEOTIDE SEQUENCE [LARGE SCALE GENOMIC DNA]</scope>
    <source>
        <strain evidence="2 3">DSM 24704</strain>
    </source>
</reference>
<dbReference type="Proteomes" id="UP000214684">
    <property type="component" value="Unassembled WGS sequence"/>
</dbReference>
<proteinExistence type="predicted"/>
<feature type="domain" description="Isochorismatase-like" evidence="1">
    <location>
        <begin position="16"/>
        <end position="171"/>
    </location>
</feature>
<dbReference type="InterPro" id="IPR053152">
    <property type="entry name" value="Hydrolase_YcaC-like"/>
</dbReference>
<evidence type="ECO:0000259" key="1">
    <source>
        <dbReference type="Pfam" id="PF00857"/>
    </source>
</evidence>
<dbReference type="PANTHER" id="PTHR43559:SF3">
    <property type="entry name" value="HYDROLASE YCAC-RELATED"/>
    <property type="match status" value="1"/>
</dbReference>
<dbReference type="Pfam" id="PF00857">
    <property type="entry name" value="Isochorismatase"/>
    <property type="match status" value="1"/>
</dbReference>
<dbReference type="Gene3D" id="3.40.50.850">
    <property type="entry name" value="Isochorismatase-like"/>
    <property type="match status" value="1"/>
</dbReference>
<dbReference type="EMBL" id="MUGS01000027">
    <property type="protein sequence ID" value="OXG05089.1"/>
    <property type="molecule type" value="Genomic_DNA"/>
</dbReference>
<dbReference type="SUPFAM" id="SSF52499">
    <property type="entry name" value="Isochorismatase-like hydrolases"/>
    <property type="match status" value="1"/>
</dbReference>
<protein>
    <recommendedName>
        <fullName evidence="1">Isochorismatase-like domain-containing protein</fullName>
    </recommendedName>
</protein>
<comment type="caution">
    <text evidence="2">The sequence shown here is derived from an EMBL/GenBank/DDBJ whole genome shotgun (WGS) entry which is preliminary data.</text>
</comment>
<organism evidence="2 3">
    <name type="scientific">Flavobacterium araucananum</name>
    <dbReference type="NCBI Taxonomy" id="946678"/>
    <lineage>
        <taxon>Bacteria</taxon>
        <taxon>Pseudomonadati</taxon>
        <taxon>Bacteroidota</taxon>
        <taxon>Flavobacteriia</taxon>
        <taxon>Flavobacteriales</taxon>
        <taxon>Flavobacteriaceae</taxon>
        <taxon>Flavobacterium</taxon>
    </lineage>
</organism>
<dbReference type="OrthoDB" id="9789777at2"/>
<name>A0A227P5B3_9FLAO</name>